<keyword evidence="1" id="KW-0472">Membrane</keyword>
<proteinExistence type="predicted"/>
<sequence length="84" mass="9495">MKLKLKGFFVGVMSFIVLTIALVFIGHEFSISWLTLAYTHQNSESGIYVSIEPLMPVMIALLASLILEYVYVRHNSKKISNKGF</sequence>
<keyword evidence="1" id="KW-1133">Transmembrane helix</keyword>
<comment type="caution">
    <text evidence="2">The sequence shown here is derived from an EMBL/GenBank/DDBJ whole genome shotgun (WGS) entry which is preliminary data.</text>
</comment>
<dbReference type="RefSeq" id="WP_038182882.1">
    <property type="nucleotide sequence ID" value="NZ_ASQA01000013.1"/>
</dbReference>
<name>W4F3H5_9BACL</name>
<gene>
    <name evidence="2" type="ORF">C176_09167</name>
</gene>
<evidence type="ECO:0000256" key="1">
    <source>
        <dbReference type="SAM" id="Phobius"/>
    </source>
</evidence>
<dbReference type="Proteomes" id="UP000019062">
    <property type="component" value="Unassembled WGS sequence"/>
</dbReference>
<dbReference type="AlphaFoldDB" id="W4F3H5"/>
<dbReference type="EMBL" id="ASQA01000013">
    <property type="protein sequence ID" value="ETT86872.1"/>
    <property type="molecule type" value="Genomic_DNA"/>
</dbReference>
<reference evidence="2 3" key="1">
    <citation type="journal article" date="2014" name="BMC Genomics">
        <title>Genomic comparison of sporeforming bacilli isolated from milk.</title>
        <authorList>
            <person name="Moreno Switt A.I."/>
            <person name="Andrus A.D."/>
            <person name="Ranieri M.L."/>
            <person name="Orsi R.H."/>
            <person name="Ivy R."/>
            <person name="den Bakker H.C."/>
            <person name="Martin N.H."/>
            <person name="Wiedmann M."/>
            <person name="Boor K.J."/>
        </authorList>
    </citation>
    <scope>NUCLEOTIDE SEQUENCE [LARGE SCALE GENOMIC DNA]</scope>
    <source>
        <strain evidence="2 3">FSL R5-213</strain>
    </source>
</reference>
<feature type="transmembrane region" description="Helical" evidence="1">
    <location>
        <begin position="47"/>
        <end position="72"/>
    </location>
</feature>
<keyword evidence="1" id="KW-0812">Transmembrane</keyword>
<evidence type="ECO:0000313" key="2">
    <source>
        <dbReference type="EMBL" id="ETT86872.1"/>
    </source>
</evidence>
<evidence type="ECO:0000313" key="3">
    <source>
        <dbReference type="Proteomes" id="UP000019062"/>
    </source>
</evidence>
<accession>W4F3H5</accession>
<protein>
    <submittedName>
        <fullName evidence="2">Uncharacterized protein</fullName>
    </submittedName>
</protein>
<organism evidence="2 3">
    <name type="scientific">Viridibacillus arenosi FSL R5-213</name>
    <dbReference type="NCBI Taxonomy" id="1227360"/>
    <lineage>
        <taxon>Bacteria</taxon>
        <taxon>Bacillati</taxon>
        <taxon>Bacillota</taxon>
        <taxon>Bacilli</taxon>
        <taxon>Bacillales</taxon>
        <taxon>Caryophanaceae</taxon>
        <taxon>Viridibacillus</taxon>
    </lineage>
</organism>
<keyword evidence="3" id="KW-1185">Reference proteome</keyword>
<dbReference type="eggNOG" id="ENOG502ZKFJ">
    <property type="taxonomic scope" value="Bacteria"/>
</dbReference>
<feature type="transmembrane region" description="Helical" evidence="1">
    <location>
        <begin position="7"/>
        <end position="27"/>
    </location>
</feature>